<evidence type="ECO:0000256" key="2">
    <source>
        <dbReference type="PIRNR" id="PIRNR029218"/>
    </source>
</evidence>
<accession>A0A364P0Q7</accession>
<dbReference type="Gene3D" id="3.30.2310.20">
    <property type="entry name" value="RelE-like"/>
    <property type="match status" value="1"/>
</dbReference>
<comment type="caution">
    <text evidence="3">The sequence shown here is derived from an EMBL/GenBank/DDBJ whole genome shotgun (WGS) entry which is preliminary data.</text>
</comment>
<name>A0A364P0Q7_9PROT</name>
<comment type="similarity">
    <text evidence="2">Belongs to the RelE toxin family.</text>
</comment>
<dbReference type="OrthoDB" id="7173315at2"/>
<gene>
    <name evidence="3" type="ORF">CU669_05985</name>
</gene>
<dbReference type="EMBL" id="PGTO01000003">
    <property type="protein sequence ID" value="RAU22929.1"/>
    <property type="molecule type" value="Genomic_DNA"/>
</dbReference>
<evidence type="ECO:0000313" key="3">
    <source>
        <dbReference type="EMBL" id="RAU22929.1"/>
    </source>
</evidence>
<keyword evidence="4" id="KW-1185">Reference proteome</keyword>
<dbReference type="Proteomes" id="UP000251075">
    <property type="component" value="Unassembled WGS sequence"/>
</dbReference>
<dbReference type="PIRSF" id="PIRSF029218">
    <property type="entry name" value="ParE"/>
    <property type="match status" value="1"/>
</dbReference>
<protein>
    <recommendedName>
        <fullName evidence="2">Toxin</fullName>
    </recommendedName>
</protein>
<dbReference type="RefSeq" id="WP_112142912.1">
    <property type="nucleotide sequence ID" value="NZ_PGTO01000003.1"/>
</dbReference>
<sequence length="98" mass="11078">MGDYVLSNAAAADLDEIYVYSHRSFGEARADAYYADLSDCLRMLVGNPRLGRPAGTRHQELMRHAHAGHVIYYLMENGGIFVVRVLHHSMDSQRHMDS</sequence>
<evidence type="ECO:0000256" key="1">
    <source>
        <dbReference type="ARBA" id="ARBA00022649"/>
    </source>
</evidence>
<dbReference type="AlphaFoldDB" id="A0A364P0Q7"/>
<proteinExistence type="inferred from homology"/>
<dbReference type="InterPro" id="IPR028344">
    <property type="entry name" value="ParE1/4"/>
</dbReference>
<dbReference type="InterPro" id="IPR007712">
    <property type="entry name" value="RelE/ParE_toxin"/>
</dbReference>
<evidence type="ECO:0000313" key="4">
    <source>
        <dbReference type="Proteomes" id="UP000251075"/>
    </source>
</evidence>
<keyword evidence="1" id="KW-1277">Toxin-antitoxin system</keyword>
<reference evidence="3 4" key="1">
    <citation type="submission" date="2017-11" db="EMBL/GenBank/DDBJ databases">
        <title>Draft genome sequence of magnetotactic bacterium Magnetospirillum kuznetsovii LBB-42.</title>
        <authorList>
            <person name="Grouzdev D.S."/>
            <person name="Rysina M.S."/>
            <person name="Baslerov R.V."/>
            <person name="Koziaeva V."/>
        </authorList>
    </citation>
    <scope>NUCLEOTIDE SEQUENCE [LARGE SCALE GENOMIC DNA]</scope>
    <source>
        <strain evidence="3 4">LBB-42</strain>
    </source>
</reference>
<dbReference type="Pfam" id="PF05016">
    <property type="entry name" value="ParE_toxin"/>
    <property type="match status" value="1"/>
</dbReference>
<dbReference type="InterPro" id="IPR035093">
    <property type="entry name" value="RelE/ParE_toxin_dom_sf"/>
</dbReference>
<organism evidence="3 4">
    <name type="scientific">Paramagnetospirillum kuznetsovii</name>
    <dbReference type="NCBI Taxonomy" id="2053833"/>
    <lineage>
        <taxon>Bacteria</taxon>
        <taxon>Pseudomonadati</taxon>
        <taxon>Pseudomonadota</taxon>
        <taxon>Alphaproteobacteria</taxon>
        <taxon>Rhodospirillales</taxon>
        <taxon>Magnetospirillaceae</taxon>
        <taxon>Paramagnetospirillum</taxon>
    </lineage>
</organism>